<dbReference type="InterPro" id="IPR010982">
    <property type="entry name" value="Lambda_DNA-bd_dom_sf"/>
</dbReference>
<dbReference type="InterPro" id="IPR001387">
    <property type="entry name" value="Cro/C1-type_HTH"/>
</dbReference>
<dbReference type="PROSITE" id="PS50943">
    <property type="entry name" value="HTH_CROC1"/>
    <property type="match status" value="1"/>
</dbReference>
<evidence type="ECO:0000313" key="2">
    <source>
        <dbReference type="EMBL" id="RKR54532.1"/>
    </source>
</evidence>
<keyword evidence="2" id="KW-0238">DNA-binding</keyword>
<proteinExistence type="predicted"/>
<dbReference type="Proteomes" id="UP000267341">
    <property type="component" value="Unassembled WGS sequence"/>
</dbReference>
<dbReference type="Gene3D" id="1.10.260.40">
    <property type="entry name" value="lambda repressor-like DNA-binding domains"/>
    <property type="match status" value="1"/>
</dbReference>
<dbReference type="EMBL" id="RBIZ01000004">
    <property type="protein sequence ID" value="RKR54532.1"/>
    <property type="molecule type" value="Genomic_DNA"/>
</dbReference>
<name>A0ABX9RWZ9_9ENTR</name>
<dbReference type="SUPFAM" id="SSF47413">
    <property type="entry name" value="lambda repressor-like DNA-binding domains"/>
    <property type="match status" value="1"/>
</dbReference>
<protein>
    <submittedName>
        <fullName evidence="2">DNA-binding XRE family transcriptional regulator</fullName>
    </submittedName>
</protein>
<organism evidence="2 3">
    <name type="scientific">Yokenella regensburgei</name>
    <dbReference type="NCBI Taxonomy" id="158877"/>
    <lineage>
        <taxon>Bacteria</taxon>
        <taxon>Pseudomonadati</taxon>
        <taxon>Pseudomonadota</taxon>
        <taxon>Gammaproteobacteria</taxon>
        <taxon>Enterobacterales</taxon>
        <taxon>Enterobacteriaceae</taxon>
        <taxon>Yokenella</taxon>
    </lineage>
</organism>
<feature type="domain" description="HTH cro/C1-type" evidence="1">
    <location>
        <begin position="30"/>
        <end position="81"/>
    </location>
</feature>
<dbReference type="GO" id="GO:0003677">
    <property type="term" value="F:DNA binding"/>
    <property type="evidence" value="ECO:0007669"/>
    <property type="project" value="UniProtKB-KW"/>
</dbReference>
<dbReference type="CDD" id="cd00093">
    <property type="entry name" value="HTH_XRE"/>
    <property type="match status" value="1"/>
</dbReference>
<reference evidence="2 3" key="1">
    <citation type="submission" date="2018-10" db="EMBL/GenBank/DDBJ databases">
        <title>Genomic Encyclopedia of Type Strains, Phase IV (KMG-IV): sequencing the most valuable type-strain genomes for metagenomic binning, comparative biology and taxonomic classification.</title>
        <authorList>
            <person name="Goeker M."/>
        </authorList>
    </citation>
    <scope>NUCLEOTIDE SEQUENCE [LARGE SCALE GENOMIC DNA]</scope>
    <source>
        <strain evidence="2 3">DSM 5079</strain>
    </source>
</reference>
<keyword evidence="3" id="KW-1185">Reference proteome</keyword>
<sequence>MMIKGTFLPMNDFTRAMTDSVLAERLFNRLEARRKAMKITQLTLAERVGITPKTYRAVKSGSCSLLIFISILRELQLLENLDTLVPTATLRPAEVWAQVSRAGKRQPSTATKAMQIRSMMEKRKKYKTGE</sequence>
<evidence type="ECO:0000259" key="1">
    <source>
        <dbReference type="PROSITE" id="PS50943"/>
    </source>
</evidence>
<comment type="caution">
    <text evidence="2">The sequence shown here is derived from an EMBL/GenBank/DDBJ whole genome shotgun (WGS) entry which is preliminary data.</text>
</comment>
<gene>
    <name evidence="2" type="ORF">C7387_2695</name>
</gene>
<evidence type="ECO:0000313" key="3">
    <source>
        <dbReference type="Proteomes" id="UP000267341"/>
    </source>
</evidence>
<accession>A0ABX9RWZ9</accession>